<dbReference type="EMBL" id="OZ034820">
    <property type="protein sequence ID" value="CAL1402554.1"/>
    <property type="molecule type" value="Genomic_DNA"/>
</dbReference>
<evidence type="ECO:0000313" key="2">
    <source>
        <dbReference type="EMBL" id="CAL1402554.1"/>
    </source>
</evidence>
<name>A0AAV2FW08_9ROSI</name>
<sequence>MVCRREMQRPLNGGRISLGGSDRRWRNEEQINPRQWLVATHSSVFQECDEAAADYTLPRTIPGTSSFSIHSKSIVDFVLRFRMLCSTLIE</sequence>
<feature type="region of interest" description="Disordered" evidence="1">
    <location>
        <begin position="1"/>
        <end position="24"/>
    </location>
</feature>
<dbReference type="Proteomes" id="UP001497516">
    <property type="component" value="Chromosome 7"/>
</dbReference>
<accession>A0AAV2FW08</accession>
<protein>
    <submittedName>
        <fullName evidence="2">Uncharacterized protein</fullName>
    </submittedName>
</protein>
<reference evidence="2 3" key="1">
    <citation type="submission" date="2024-04" db="EMBL/GenBank/DDBJ databases">
        <authorList>
            <person name="Fracassetti M."/>
        </authorList>
    </citation>
    <scope>NUCLEOTIDE SEQUENCE [LARGE SCALE GENOMIC DNA]</scope>
</reference>
<dbReference type="AlphaFoldDB" id="A0AAV2FW08"/>
<proteinExistence type="predicted"/>
<evidence type="ECO:0000313" key="3">
    <source>
        <dbReference type="Proteomes" id="UP001497516"/>
    </source>
</evidence>
<organism evidence="2 3">
    <name type="scientific">Linum trigynum</name>
    <dbReference type="NCBI Taxonomy" id="586398"/>
    <lineage>
        <taxon>Eukaryota</taxon>
        <taxon>Viridiplantae</taxon>
        <taxon>Streptophyta</taxon>
        <taxon>Embryophyta</taxon>
        <taxon>Tracheophyta</taxon>
        <taxon>Spermatophyta</taxon>
        <taxon>Magnoliopsida</taxon>
        <taxon>eudicotyledons</taxon>
        <taxon>Gunneridae</taxon>
        <taxon>Pentapetalae</taxon>
        <taxon>rosids</taxon>
        <taxon>fabids</taxon>
        <taxon>Malpighiales</taxon>
        <taxon>Linaceae</taxon>
        <taxon>Linum</taxon>
    </lineage>
</organism>
<gene>
    <name evidence="2" type="ORF">LTRI10_LOCUS42543</name>
</gene>
<evidence type="ECO:0000256" key="1">
    <source>
        <dbReference type="SAM" id="MobiDB-lite"/>
    </source>
</evidence>
<keyword evidence="3" id="KW-1185">Reference proteome</keyword>